<dbReference type="Pfam" id="PF00486">
    <property type="entry name" value="Trans_reg_C"/>
    <property type="match status" value="1"/>
</dbReference>
<keyword evidence="5" id="KW-0804">Transcription</keyword>
<dbReference type="InterPro" id="IPR019734">
    <property type="entry name" value="TPR_rpt"/>
</dbReference>
<dbReference type="SUPFAM" id="SSF46894">
    <property type="entry name" value="C-terminal effector domain of the bipartite response regulators"/>
    <property type="match status" value="1"/>
</dbReference>
<dbReference type="InterPro" id="IPR027417">
    <property type="entry name" value="P-loop_NTPase"/>
</dbReference>
<dbReference type="Gene3D" id="1.10.8.430">
    <property type="entry name" value="Helical domain of apoptotic protease-activating factors"/>
    <property type="match status" value="1"/>
</dbReference>
<feature type="region of interest" description="Disordered" evidence="8">
    <location>
        <begin position="252"/>
        <end position="278"/>
    </location>
</feature>
<dbReference type="SUPFAM" id="SSF48452">
    <property type="entry name" value="TPR-like"/>
    <property type="match status" value="2"/>
</dbReference>
<evidence type="ECO:0000256" key="8">
    <source>
        <dbReference type="SAM" id="MobiDB-lite"/>
    </source>
</evidence>
<dbReference type="PATRIC" id="fig|47853.6.peg.1621"/>
<dbReference type="SMART" id="SM00862">
    <property type="entry name" value="Trans_reg_C"/>
    <property type="match status" value="1"/>
</dbReference>
<dbReference type="SMART" id="SM01043">
    <property type="entry name" value="BTAD"/>
    <property type="match status" value="1"/>
</dbReference>
<dbReference type="Proteomes" id="UP000032254">
    <property type="component" value="Unassembled WGS sequence"/>
</dbReference>
<evidence type="ECO:0000256" key="7">
    <source>
        <dbReference type="PROSITE-ProRule" id="PRU01091"/>
    </source>
</evidence>
<dbReference type="CDD" id="cd15831">
    <property type="entry name" value="BTAD"/>
    <property type="match status" value="1"/>
</dbReference>
<accession>A0A0D0X315</accession>
<dbReference type="EMBL" id="JXSX01000001">
    <property type="protein sequence ID" value="KIR65314.1"/>
    <property type="molecule type" value="Genomic_DNA"/>
</dbReference>
<dbReference type="GO" id="GO:0043531">
    <property type="term" value="F:ADP binding"/>
    <property type="evidence" value="ECO:0007669"/>
    <property type="project" value="InterPro"/>
</dbReference>
<dbReference type="SMART" id="SM00028">
    <property type="entry name" value="TPR"/>
    <property type="match status" value="5"/>
</dbReference>
<keyword evidence="6" id="KW-0802">TPR repeat</keyword>
<dbReference type="Pfam" id="PF03704">
    <property type="entry name" value="BTAD"/>
    <property type="match status" value="1"/>
</dbReference>
<reference evidence="10 11" key="1">
    <citation type="submission" date="2015-01" db="EMBL/GenBank/DDBJ databases">
        <title>Sequencing and annotation of Micromonospora carbonacea strain JXNU-1 genome.</title>
        <authorList>
            <person name="Long Z."/>
            <person name="Huang Y."/>
            <person name="Jiang Y."/>
        </authorList>
    </citation>
    <scope>NUCLEOTIDE SEQUENCE [LARGE SCALE GENOMIC DNA]</scope>
    <source>
        <strain evidence="10 11">JXNU-1</strain>
    </source>
</reference>
<feature type="DNA-binding region" description="OmpR/PhoB-type" evidence="7">
    <location>
        <begin position="1"/>
        <end position="93"/>
    </location>
</feature>
<dbReference type="Gene3D" id="1.10.10.10">
    <property type="entry name" value="Winged helix-like DNA-binding domain superfamily/Winged helix DNA-binding domain"/>
    <property type="match status" value="2"/>
</dbReference>
<dbReference type="PROSITE" id="PS51755">
    <property type="entry name" value="OMPR_PHOB"/>
    <property type="match status" value="1"/>
</dbReference>
<dbReference type="GO" id="GO:0006355">
    <property type="term" value="P:regulation of DNA-templated transcription"/>
    <property type="evidence" value="ECO:0007669"/>
    <property type="project" value="InterPro"/>
</dbReference>
<keyword evidence="3" id="KW-0805">Transcription regulation</keyword>
<keyword evidence="2" id="KW-0677">Repeat</keyword>
<keyword evidence="4 7" id="KW-0238">DNA-binding</keyword>
<dbReference type="InterPro" id="IPR036388">
    <property type="entry name" value="WH-like_DNA-bd_sf"/>
</dbReference>
<dbReference type="InterPro" id="IPR042197">
    <property type="entry name" value="Apaf_helical"/>
</dbReference>
<evidence type="ECO:0000256" key="1">
    <source>
        <dbReference type="ARBA" id="ARBA00005820"/>
    </source>
</evidence>
<dbReference type="InterPro" id="IPR002182">
    <property type="entry name" value="NB-ARC"/>
</dbReference>
<dbReference type="AlphaFoldDB" id="A0A0D0X315"/>
<evidence type="ECO:0000256" key="4">
    <source>
        <dbReference type="ARBA" id="ARBA00023125"/>
    </source>
</evidence>
<feature type="domain" description="OmpR/PhoB-type" evidence="9">
    <location>
        <begin position="1"/>
        <end position="93"/>
    </location>
</feature>
<dbReference type="SUPFAM" id="SSF52540">
    <property type="entry name" value="P-loop containing nucleoside triphosphate hydrolases"/>
    <property type="match status" value="1"/>
</dbReference>
<comment type="similarity">
    <text evidence="1">Belongs to the AfsR/DnrI/RedD regulatory family.</text>
</comment>
<comment type="caution">
    <text evidence="10">The sequence shown here is derived from an EMBL/GenBank/DDBJ whole genome shotgun (WGS) entry which is preliminary data.</text>
</comment>
<dbReference type="InterPro" id="IPR016032">
    <property type="entry name" value="Sig_transdc_resp-reg_C-effctor"/>
</dbReference>
<gene>
    <name evidence="10" type="ORF">TK50_07620</name>
</gene>
<dbReference type="PANTHER" id="PTHR35807:SF1">
    <property type="entry name" value="TRANSCRIPTIONAL REGULATOR REDD"/>
    <property type="match status" value="1"/>
</dbReference>
<dbReference type="OrthoDB" id="7628974at2"/>
<dbReference type="Pfam" id="PF13424">
    <property type="entry name" value="TPR_12"/>
    <property type="match status" value="1"/>
</dbReference>
<keyword evidence="11" id="KW-1185">Reference proteome</keyword>
<sequence length="987" mass="108067">MQLRVLGPIEITHEDRRLDIPGLRARTVLAILAANRGRAVQVEDLIDTVWDGHPPSTARSQIQICVSQLRRLLGEVGRKDALETRFGGYLLRLAPTELDAGRFELLVAESRHLGGEGQVAEAVARLRAADALWYGATLAGVPGEPVEAWRRGLDERRGAAVEERIRLELTLGRHDELVGELEALIARHPLRERLHAHLMLALYRADRQADALKAYRRARALFVEELGMEPSAELGRLERAILSRAPQLDLPATPAASPVTPPVAATGPASPGAHGPDVPHQLPGDLADFTGRQKLVGEIRDLLTAEADPGHRGFAPLAVITGPGGAGKTSLAVHVAHSLVDRFPDGQLYANLGGPSPSPERPAEVLDRFLRALGVAGPAIPDNLTERIGLYRSRLAGRRVLILLDNAADETQVAPLLPNTDGCAVIVTSRARLGTLAGSHEVDVDALTPEQSVALLHQIVGDRIAAEPVQADELARLCGWLPLALRIAGARLASRPHWRVSRLVDRLRDQSQLLDELVHRDLCIRTTIGLSYHSLPERSRRLLRRLALLDCEDFPLWVTAPLLDEPPSVLEDLLEQLVDVRLLEAHGHPQSGSTRYRLHDLVRVFARERLLAEEPAGERETLVRHVLGAWLAVAEEAHRREYGGDFTIVHGAAARWPVPRTVTDGLLGRPMDWLELERRNLVSAVRQADALGLDELCWDLAFTLVTLFEARSYFDEWAETADIALSATRRSGNRRGEGITLHSLGAMHMFLRDPGQAERMFTAALRILRPLGERHGVALVERNLAYLNRLRGDDRAALRGYEAALAGLGSVGDLVGRAHVLVSIAGIRLEQGDPAAAQALLGEALTICRDAGARRVEAQVLHRLGELYLRSGELRRAEESFQGTLDIVRAASDRTGEAYALHGLGVVYGRDGRLAKARAMLTRARQIAGQVVERVVEAQALYELSQLPDRDRAEAADQLRRAADIFGELQARVWHARALRALADVSG</sequence>
<evidence type="ECO:0000313" key="10">
    <source>
        <dbReference type="EMBL" id="KIR65314.1"/>
    </source>
</evidence>
<dbReference type="InterPro" id="IPR011990">
    <property type="entry name" value="TPR-like_helical_dom_sf"/>
</dbReference>
<dbReference type="PROSITE" id="PS50005">
    <property type="entry name" value="TPR"/>
    <property type="match status" value="1"/>
</dbReference>
<feature type="repeat" description="TPR" evidence="6">
    <location>
        <begin position="858"/>
        <end position="891"/>
    </location>
</feature>
<feature type="compositionally biased region" description="Low complexity" evidence="8">
    <location>
        <begin position="252"/>
        <end position="273"/>
    </location>
</feature>
<dbReference type="Gene3D" id="1.25.40.10">
    <property type="entry name" value="Tetratricopeptide repeat domain"/>
    <property type="match status" value="3"/>
</dbReference>
<dbReference type="RefSeq" id="WP_043962087.1">
    <property type="nucleotide sequence ID" value="NZ_JXSX01000001.1"/>
</dbReference>
<dbReference type="GO" id="GO:0003677">
    <property type="term" value="F:DNA binding"/>
    <property type="evidence" value="ECO:0007669"/>
    <property type="project" value="UniProtKB-UniRule"/>
</dbReference>
<dbReference type="Gene3D" id="3.40.50.300">
    <property type="entry name" value="P-loop containing nucleotide triphosphate hydrolases"/>
    <property type="match status" value="1"/>
</dbReference>
<evidence type="ECO:0000256" key="3">
    <source>
        <dbReference type="ARBA" id="ARBA00023015"/>
    </source>
</evidence>
<dbReference type="InterPro" id="IPR051677">
    <property type="entry name" value="AfsR-DnrI-RedD_regulator"/>
</dbReference>
<dbReference type="GO" id="GO:0000160">
    <property type="term" value="P:phosphorelay signal transduction system"/>
    <property type="evidence" value="ECO:0007669"/>
    <property type="project" value="InterPro"/>
</dbReference>
<evidence type="ECO:0000313" key="11">
    <source>
        <dbReference type="Proteomes" id="UP000032254"/>
    </source>
</evidence>
<evidence type="ECO:0000256" key="5">
    <source>
        <dbReference type="ARBA" id="ARBA00023163"/>
    </source>
</evidence>
<proteinExistence type="inferred from homology"/>
<dbReference type="InterPro" id="IPR001867">
    <property type="entry name" value="OmpR/PhoB-type_DNA-bd"/>
</dbReference>
<dbReference type="PRINTS" id="PR00364">
    <property type="entry name" value="DISEASERSIST"/>
</dbReference>
<dbReference type="GeneID" id="301304010"/>
<organism evidence="10 11">
    <name type="scientific">Micromonospora haikouensis</name>
    <dbReference type="NCBI Taxonomy" id="686309"/>
    <lineage>
        <taxon>Bacteria</taxon>
        <taxon>Bacillati</taxon>
        <taxon>Actinomycetota</taxon>
        <taxon>Actinomycetes</taxon>
        <taxon>Micromonosporales</taxon>
        <taxon>Micromonosporaceae</taxon>
        <taxon>Micromonospora</taxon>
    </lineage>
</organism>
<protein>
    <recommendedName>
        <fullName evidence="9">OmpR/PhoB-type domain-containing protein</fullName>
    </recommendedName>
</protein>
<dbReference type="PANTHER" id="PTHR35807">
    <property type="entry name" value="TRANSCRIPTIONAL REGULATOR REDD-RELATED"/>
    <property type="match status" value="1"/>
</dbReference>
<dbReference type="InterPro" id="IPR005158">
    <property type="entry name" value="BTAD"/>
</dbReference>
<dbReference type="Pfam" id="PF00931">
    <property type="entry name" value="NB-ARC"/>
    <property type="match status" value="1"/>
</dbReference>
<evidence type="ECO:0000256" key="2">
    <source>
        <dbReference type="ARBA" id="ARBA00022737"/>
    </source>
</evidence>
<evidence type="ECO:0000256" key="6">
    <source>
        <dbReference type="PROSITE-ProRule" id="PRU00339"/>
    </source>
</evidence>
<name>A0A0D0X315_9ACTN</name>
<evidence type="ECO:0000259" key="9">
    <source>
        <dbReference type="PROSITE" id="PS51755"/>
    </source>
</evidence>